<organism evidence="1 2">
    <name type="scientific">Phlebia brevispora</name>
    <dbReference type="NCBI Taxonomy" id="194682"/>
    <lineage>
        <taxon>Eukaryota</taxon>
        <taxon>Fungi</taxon>
        <taxon>Dikarya</taxon>
        <taxon>Basidiomycota</taxon>
        <taxon>Agaricomycotina</taxon>
        <taxon>Agaricomycetes</taxon>
        <taxon>Polyporales</taxon>
        <taxon>Meruliaceae</taxon>
        <taxon>Phlebia</taxon>
    </lineage>
</organism>
<evidence type="ECO:0000313" key="1">
    <source>
        <dbReference type="EMBL" id="KAJ3535658.1"/>
    </source>
</evidence>
<dbReference type="Proteomes" id="UP001148662">
    <property type="component" value="Unassembled WGS sequence"/>
</dbReference>
<evidence type="ECO:0000313" key="2">
    <source>
        <dbReference type="Proteomes" id="UP001148662"/>
    </source>
</evidence>
<dbReference type="EMBL" id="JANHOG010001525">
    <property type="protein sequence ID" value="KAJ3535658.1"/>
    <property type="molecule type" value="Genomic_DNA"/>
</dbReference>
<name>A0ACC1SAM0_9APHY</name>
<reference evidence="1" key="1">
    <citation type="submission" date="2022-07" db="EMBL/GenBank/DDBJ databases">
        <title>Genome Sequence of Phlebia brevispora.</title>
        <authorList>
            <person name="Buettner E."/>
        </authorList>
    </citation>
    <scope>NUCLEOTIDE SEQUENCE</scope>
    <source>
        <strain evidence="1">MPL23</strain>
    </source>
</reference>
<keyword evidence="2" id="KW-1185">Reference proteome</keyword>
<sequence>MDEKKESITIKEWDDSGHQCATYAVESSTGHVSTRYQSSSLYGFDVVRFLKNAFLPAGYPLSVSPDYLRYQIYNVLQAFCSSLASLIASRAVLEGHGVGNASASATDALLLTILQDVFSRVTTILSAYYLGTLLFPEAKTYRLLADILNDAALVLDTLSPHLASFFCLHGWCLLISRHRIPADSTAVGDIGDLSAKDGSKETVLALLGMLCGSLVVPHLHDAYTTYGALAILIIAHLIINYIGVRTVVLRSLNRQRASILFSSYRGTQIAKGTTSIQALSPNQVAAREYIFASPSALLQPDATDGRNVSGFCTMGVPLSTLINPQLPRGVLNVFSGRGAVHTPSLNAALFEELLSIHSEDKYILWLAADSRAGCPHVVIVLKEGHVSLDHVRAWLHASELAHRLGGKMHTLSAQDVLKLIGETRDVIKECFDPFMASIKQAGWSLDGAGGGLLVSQTRTIRVEQGDRKTR</sequence>
<accession>A0ACC1SAM0</accession>
<protein>
    <submittedName>
        <fullName evidence="1">Uncharacterized protein</fullName>
    </submittedName>
</protein>
<comment type="caution">
    <text evidence="1">The sequence shown here is derived from an EMBL/GenBank/DDBJ whole genome shotgun (WGS) entry which is preliminary data.</text>
</comment>
<proteinExistence type="predicted"/>
<gene>
    <name evidence="1" type="ORF">NM688_g6947</name>
</gene>